<organism evidence="3 4">
    <name type="scientific">Paramecium primaurelia</name>
    <dbReference type="NCBI Taxonomy" id="5886"/>
    <lineage>
        <taxon>Eukaryota</taxon>
        <taxon>Sar</taxon>
        <taxon>Alveolata</taxon>
        <taxon>Ciliophora</taxon>
        <taxon>Intramacronucleata</taxon>
        <taxon>Oligohymenophorea</taxon>
        <taxon>Peniculida</taxon>
        <taxon>Parameciidae</taxon>
        <taxon>Paramecium</taxon>
    </lineage>
</organism>
<reference evidence="3" key="1">
    <citation type="submission" date="2021-01" db="EMBL/GenBank/DDBJ databases">
        <authorList>
            <consortium name="Genoscope - CEA"/>
            <person name="William W."/>
        </authorList>
    </citation>
    <scope>NUCLEOTIDE SEQUENCE</scope>
</reference>
<comment type="caution">
    <text evidence="3">The sequence shown here is derived from an EMBL/GenBank/DDBJ whole genome shotgun (WGS) entry which is preliminary data.</text>
</comment>
<dbReference type="EMBL" id="CAJJDM010000002">
    <property type="protein sequence ID" value="CAD8043401.1"/>
    <property type="molecule type" value="Genomic_DNA"/>
</dbReference>
<evidence type="ECO:0000256" key="2">
    <source>
        <dbReference type="SAM" id="MobiDB-lite"/>
    </source>
</evidence>
<dbReference type="OMA" id="QYMKEYN"/>
<dbReference type="AlphaFoldDB" id="A0A8S1JNA9"/>
<evidence type="ECO:0000313" key="4">
    <source>
        <dbReference type="Proteomes" id="UP000688137"/>
    </source>
</evidence>
<evidence type="ECO:0000256" key="1">
    <source>
        <dbReference type="SAM" id="Coils"/>
    </source>
</evidence>
<dbReference type="Proteomes" id="UP000688137">
    <property type="component" value="Unassembled WGS sequence"/>
</dbReference>
<keyword evidence="1" id="KW-0175">Coiled coil</keyword>
<evidence type="ECO:0000313" key="3">
    <source>
        <dbReference type="EMBL" id="CAD8043401.1"/>
    </source>
</evidence>
<protein>
    <submittedName>
        <fullName evidence="3">Uncharacterized protein</fullName>
    </submittedName>
</protein>
<sequence length="357" mass="42678">MKRLTFQTIESEGQQDDFGTSPSKLDNWNSQLTKKSRVRTEISIQNTCIVKKQNQIGDFEDEMNTQLQNIKDEINSIKQKLSKQKTTMENLSYKLQKKEDEIEQLEEKSTNLAREMSQIAHYLTNSQENVIQSQKIQKKYRNECIQKNQLQTFVDQYMKEYNEQYTELWKLINQKKRERYLIKIENQINIQKKVNLEKDLQKYLILEKQKKDNLLDYLYNQCNISNYGGAAIIDIIRKVKQLNQDFDSSKLPKELDGFERQYLLNKVHFERAHKPTITLDESYSQKLKIKNNQSPIKLDYLRKVIGYDAYSFIPILKDNPFKDINKTIKRKRPQRVKSLEYCRYAKRDCSMDSVQFK</sequence>
<accession>A0A8S1JNA9</accession>
<name>A0A8S1JNA9_PARPR</name>
<feature type="coiled-coil region" evidence="1">
    <location>
        <begin position="60"/>
        <end position="115"/>
    </location>
</feature>
<feature type="region of interest" description="Disordered" evidence="2">
    <location>
        <begin position="1"/>
        <end position="25"/>
    </location>
</feature>
<keyword evidence="4" id="KW-1185">Reference proteome</keyword>
<gene>
    <name evidence="3" type="ORF">PPRIM_AZ9-3.1.T0050052</name>
</gene>
<proteinExistence type="predicted"/>